<dbReference type="Proteomes" id="UP000215215">
    <property type="component" value="Unassembled WGS sequence"/>
</dbReference>
<dbReference type="Gene3D" id="3.40.605.10">
    <property type="entry name" value="Aldehyde Dehydrogenase, Chain A, domain 1"/>
    <property type="match status" value="1"/>
</dbReference>
<comment type="similarity">
    <text evidence="1">Belongs to the aldehyde dehydrogenase family.</text>
</comment>
<name>A0A235BUP2_UNCW3</name>
<dbReference type="SUPFAM" id="SSF53720">
    <property type="entry name" value="ALDH-like"/>
    <property type="match status" value="1"/>
</dbReference>
<evidence type="ECO:0000256" key="1">
    <source>
        <dbReference type="ARBA" id="ARBA00009986"/>
    </source>
</evidence>
<dbReference type="InterPro" id="IPR051020">
    <property type="entry name" value="ALDH-related_metabolic_enz"/>
</dbReference>
<dbReference type="PANTHER" id="PTHR42991:SF1">
    <property type="entry name" value="ALDEHYDE DEHYDROGENASE"/>
    <property type="match status" value="1"/>
</dbReference>
<dbReference type="InterPro" id="IPR015590">
    <property type="entry name" value="Aldehyde_DH_dom"/>
</dbReference>
<dbReference type="PANTHER" id="PTHR42991">
    <property type="entry name" value="ALDEHYDE DEHYDROGENASE"/>
    <property type="match status" value="1"/>
</dbReference>
<dbReference type="Pfam" id="PF00171">
    <property type="entry name" value="Aldedh"/>
    <property type="match status" value="1"/>
</dbReference>
<feature type="domain" description="Aldehyde dehydrogenase" evidence="3">
    <location>
        <begin position="2"/>
        <end position="454"/>
    </location>
</feature>
<evidence type="ECO:0000313" key="5">
    <source>
        <dbReference type="Proteomes" id="UP000215215"/>
    </source>
</evidence>
<dbReference type="InterPro" id="IPR016163">
    <property type="entry name" value="Ald_DH_C"/>
</dbReference>
<dbReference type="AlphaFoldDB" id="A0A235BUP2"/>
<dbReference type="InterPro" id="IPR016161">
    <property type="entry name" value="Ald_DH/histidinol_DH"/>
</dbReference>
<accession>A0A235BUP2</accession>
<keyword evidence="2" id="KW-0560">Oxidoreductase</keyword>
<gene>
    <name evidence="4" type="ORF">CH333_04680</name>
</gene>
<proteinExistence type="inferred from homology"/>
<evidence type="ECO:0000313" key="4">
    <source>
        <dbReference type="EMBL" id="OYD15952.1"/>
    </source>
</evidence>
<organism evidence="4 5">
    <name type="scientific">candidate division WOR-3 bacterium JGI_Cruoil_03_44_89</name>
    <dbReference type="NCBI Taxonomy" id="1973748"/>
    <lineage>
        <taxon>Bacteria</taxon>
        <taxon>Bacteria division WOR-3</taxon>
    </lineage>
</organism>
<comment type="caution">
    <text evidence="4">The sequence shown here is derived from an EMBL/GenBank/DDBJ whole genome shotgun (WGS) entry which is preliminary data.</text>
</comment>
<dbReference type="EMBL" id="NOZQ01000096">
    <property type="protein sequence ID" value="OYD15952.1"/>
    <property type="molecule type" value="Genomic_DNA"/>
</dbReference>
<evidence type="ECO:0000256" key="2">
    <source>
        <dbReference type="ARBA" id="ARBA00023002"/>
    </source>
</evidence>
<reference evidence="4 5" key="1">
    <citation type="submission" date="2017-07" db="EMBL/GenBank/DDBJ databases">
        <title>Recovery of genomes from metagenomes via a dereplication, aggregation, and scoring strategy.</title>
        <authorList>
            <person name="Sieber C.M."/>
            <person name="Probst A.J."/>
            <person name="Sharrar A."/>
            <person name="Thomas B.C."/>
            <person name="Hess M."/>
            <person name="Tringe S.G."/>
            <person name="Banfield J.F."/>
        </authorList>
    </citation>
    <scope>NUCLEOTIDE SEQUENCE [LARGE SCALE GENOMIC DNA]</scope>
    <source>
        <strain evidence="4">JGI_Cruoil_03_44_89</strain>
    </source>
</reference>
<evidence type="ECO:0000259" key="3">
    <source>
        <dbReference type="Pfam" id="PF00171"/>
    </source>
</evidence>
<dbReference type="GO" id="GO:0008911">
    <property type="term" value="F:lactaldehyde dehydrogenase (NAD+) activity"/>
    <property type="evidence" value="ECO:0007669"/>
    <property type="project" value="TreeGrafter"/>
</dbReference>
<sequence length="460" mass="49288">MKIPVKNPYNGSVVGEVVGSSREDVDGEIERLRKGQERYGKLSSYKRYEILKKTADIILERGEKFAETIALESGKTMGEAKGEVDRATQTILLSGEEAKRIKGETIPYDSIPSGEGRRGFFIRVPVGLVGAITPFNFPLNLVAHKVGPALAAGNAVILKPSTKTPLTAMLLRESLVEAGLPPDVLSVVVGSGGEIGEYIVSHGDIRVISFTGSLAVAERITRVAGMKRLLLEAGSNSACVVMGDADMEMAAERIVKGGYALAGQVCISVQRVFVEEDAMDEFLAVFIPKVKRLRMGDQMDGDTDVGPMITKEARERVLSWIEEAKKDGAEVLCGGNPIGDTLLEPAVIAAADESSKVMSEELFGPVVVVNKFSGIDDAICKVNRTKYGLQAGIFTNDLDVAMRAIEGFEVGGVVVGDVPTYRADPMPYGGVKKSGIGREGPKFAVEEYTEIKAVVFTSVH</sequence>
<dbReference type="Gene3D" id="3.40.309.10">
    <property type="entry name" value="Aldehyde Dehydrogenase, Chain A, domain 2"/>
    <property type="match status" value="1"/>
</dbReference>
<protein>
    <submittedName>
        <fullName evidence="4">Aldehyde dehydrogenase</fullName>
    </submittedName>
</protein>
<dbReference type="InterPro" id="IPR016162">
    <property type="entry name" value="Ald_DH_N"/>
</dbReference>